<feature type="signal peptide" evidence="7">
    <location>
        <begin position="1"/>
        <end position="33"/>
    </location>
</feature>
<name>A0A927CDE1_9BACL</name>
<evidence type="ECO:0000313" key="9">
    <source>
        <dbReference type="EMBL" id="MBD2864186.1"/>
    </source>
</evidence>
<evidence type="ECO:0000256" key="7">
    <source>
        <dbReference type="SAM" id="SignalP"/>
    </source>
</evidence>
<dbReference type="PANTHER" id="PTHR37823">
    <property type="entry name" value="CYTOCHROME C-553-LIKE"/>
    <property type="match status" value="1"/>
</dbReference>
<keyword evidence="7" id="KW-0732">Signal</keyword>
<evidence type="ECO:0000256" key="1">
    <source>
        <dbReference type="ARBA" id="ARBA00022448"/>
    </source>
</evidence>
<accession>A0A927CDE1</accession>
<evidence type="ECO:0000256" key="2">
    <source>
        <dbReference type="ARBA" id="ARBA00022617"/>
    </source>
</evidence>
<dbReference type="GO" id="GO:0046872">
    <property type="term" value="F:metal ion binding"/>
    <property type="evidence" value="ECO:0007669"/>
    <property type="project" value="UniProtKB-KW"/>
</dbReference>
<sequence>MKQPSKARLWGAGIVLSAAAVMLSGCGASGSEAVGTAEALYKKKCLSCHGEKLEGRIGPPTNLTQVGAKLTRDQIAGQIAKGGRGMPGFSGSLNETEIGTLADWLAEKK</sequence>
<keyword evidence="5 6" id="KW-0408">Iron</keyword>
<keyword evidence="2 6" id="KW-0349">Heme</keyword>
<dbReference type="Gene3D" id="1.10.760.10">
    <property type="entry name" value="Cytochrome c-like domain"/>
    <property type="match status" value="1"/>
</dbReference>
<organism evidence="9 10">
    <name type="scientific">Paenibacillus oceani</name>
    <dbReference type="NCBI Taxonomy" id="2772510"/>
    <lineage>
        <taxon>Bacteria</taxon>
        <taxon>Bacillati</taxon>
        <taxon>Bacillota</taxon>
        <taxon>Bacilli</taxon>
        <taxon>Bacillales</taxon>
        <taxon>Paenibacillaceae</taxon>
        <taxon>Paenibacillus</taxon>
    </lineage>
</organism>
<reference evidence="9" key="1">
    <citation type="submission" date="2020-09" db="EMBL/GenBank/DDBJ databases">
        <title>A novel bacterium of genus Paenibacillus, isolated from South China Sea.</title>
        <authorList>
            <person name="Huang H."/>
            <person name="Mo K."/>
            <person name="Hu Y."/>
        </authorList>
    </citation>
    <scope>NUCLEOTIDE SEQUENCE</scope>
    <source>
        <strain evidence="9">IB182363</strain>
    </source>
</reference>
<dbReference type="AlphaFoldDB" id="A0A927CDE1"/>
<dbReference type="InterPro" id="IPR051811">
    <property type="entry name" value="Cytochrome_c550/c551-like"/>
</dbReference>
<protein>
    <submittedName>
        <fullName evidence="9">Cytochrome c</fullName>
    </submittedName>
</protein>
<evidence type="ECO:0000256" key="6">
    <source>
        <dbReference type="PROSITE-ProRule" id="PRU00433"/>
    </source>
</evidence>
<dbReference type="RefSeq" id="WP_190929810.1">
    <property type="nucleotide sequence ID" value="NZ_JACXJA010000027.1"/>
</dbReference>
<keyword evidence="3 6" id="KW-0479">Metal-binding</keyword>
<feature type="domain" description="Cytochrome c" evidence="8">
    <location>
        <begin position="32"/>
        <end position="109"/>
    </location>
</feature>
<keyword evidence="10" id="KW-1185">Reference proteome</keyword>
<gene>
    <name evidence="9" type="ORF">IDH45_19570</name>
</gene>
<dbReference type="SUPFAM" id="SSF46626">
    <property type="entry name" value="Cytochrome c"/>
    <property type="match status" value="1"/>
</dbReference>
<dbReference type="EMBL" id="JACXJA010000027">
    <property type="protein sequence ID" value="MBD2864186.1"/>
    <property type="molecule type" value="Genomic_DNA"/>
</dbReference>
<evidence type="ECO:0000256" key="4">
    <source>
        <dbReference type="ARBA" id="ARBA00022982"/>
    </source>
</evidence>
<dbReference type="GO" id="GO:0009055">
    <property type="term" value="F:electron transfer activity"/>
    <property type="evidence" value="ECO:0007669"/>
    <property type="project" value="InterPro"/>
</dbReference>
<dbReference type="PROSITE" id="PS51257">
    <property type="entry name" value="PROKAR_LIPOPROTEIN"/>
    <property type="match status" value="1"/>
</dbReference>
<evidence type="ECO:0000313" key="10">
    <source>
        <dbReference type="Proteomes" id="UP000639396"/>
    </source>
</evidence>
<dbReference type="Proteomes" id="UP000639396">
    <property type="component" value="Unassembled WGS sequence"/>
</dbReference>
<evidence type="ECO:0000256" key="5">
    <source>
        <dbReference type="ARBA" id="ARBA00023004"/>
    </source>
</evidence>
<dbReference type="Pfam" id="PF13442">
    <property type="entry name" value="Cytochrome_CBB3"/>
    <property type="match status" value="1"/>
</dbReference>
<dbReference type="InterPro" id="IPR036909">
    <property type="entry name" value="Cyt_c-like_dom_sf"/>
</dbReference>
<proteinExistence type="predicted"/>
<keyword evidence="4" id="KW-0249">Electron transport</keyword>
<evidence type="ECO:0000259" key="8">
    <source>
        <dbReference type="PROSITE" id="PS51007"/>
    </source>
</evidence>
<dbReference type="PANTHER" id="PTHR37823:SF2">
    <property type="entry name" value="CYTOCHROME C-550"/>
    <property type="match status" value="1"/>
</dbReference>
<comment type="caution">
    <text evidence="9">The sequence shown here is derived from an EMBL/GenBank/DDBJ whole genome shotgun (WGS) entry which is preliminary data.</text>
</comment>
<keyword evidence="1" id="KW-0813">Transport</keyword>
<dbReference type="PROSITE" id="PS51007">
    <property type="entry name" value="CYTC"/>
    <property type="match status" value="1"/>
</dbReference>
<evidence type="ECO:0000256" key="3">
    <source>
        <dbReference type="ARBA" id="ARBA00022723"/>
    </source>
</evidence>
<dbReference type="GO" id="GO:0020037">
    <property type="term" value="F:heme binding"/>
    <property type="evidence" value="ECO:0007669"/>
    <property type="project" value="InterPro"/>
</dbReference>
<feature type="chain" id="PRO_5039610041" evidence="7">
    <location>
        <begin position="34"/>
        <end position="109"/>
    </location>
</feature>
<dbReference type="InterPro" id="IPR009056">
    <property type="entry name" value="Cyt_c-like_dom"/>
</dbReference>